<dbReference type="GO" id="GO:0016810">
    <property type="term" value="F:hydrolase activity, acting on carbon-nitrogen (but not peptide) bonds"/>
    <property type="evidence" value="ECO:0007669"/>
    <property type="project" value="InterPro"/>
</dbReference>
<name>A3XHT6_LEEBM</name>
<evidence type="ECO:0000256" key="2">
    <source>
        <dbReference type="ARBA" id="ARBA00022801"/>
    </source>
</evidence>
<sequence>MNFKINLPVKTPKLLKRLYSGYVWDKFSNAATEKTLYITFDDGPIPEVTPWVLDTLEEYNAEATFFCIGDNIYKNPEVFKRLLDSPHSIGNHTHNHLKGWKTNFEKYITNFEKTEALIAHYREPQKLFRPPYGKITRHQAKAIKKKGYAIVMYDVIACDWDKEKSGKTCLNYVIKHAQPGSIIVFHDSLKAESNMKYALPKVLKHFTEAGYSFKKL</sequence>
<dbReference type="STRING" id="398720.MED217_16485"/>
<dbReference type="RefSeq" id="WP_009781637.1">
    <property type="nucleotide sequence ID" value="NZ_CH672395.1"/>
</dbReference>
<dbReference type="PROSITE" id="PS51677">
    <property type="entry name" value="NODB"/>
    <property type="match status" value="1"/>
</dbReference>
<comment type="caution">
    <text evidence="4">The sequence shown here is derived from an EMBL/GenBank/DDBJ whole genome shotgun (WGS) entry which is preliminary data.</text>
</comment>
<feature type="domain" description="NodB homology" evidence="3">
    <location>
        <begin position="34"/>
        <end position="214"/>
    </location>
</feature>
<dbReference type="HOGENOM" id="CLU_021264_0_3_10"/>
<dbReference type="AlphaFoldDB" id="A3XHT6"/>
<keyword evidence="2" id="KW-0378">Hydrolase</keyword>
<dbReference type="Gene3D" id="3.20.20.370">
    <property type="entry name" value="Glycoside hydrolase/deacetylase"/>
    <property type="match status" value="1"/>
</dbReference>
<proteinExistence type="predicted"/>
<dbReference type="SUPFAM" id="SSF88713">
    <property type="entry name" value="Glycoside hydrolase/deacetylase"/>
    <property type="match status" value="1"/>
</dbReference>
<keyword evidence="5" id="KW-1185">Reference proteome</keyword>
<dbReference type="EMBL" id="AANC01000001">
    <property type="protein sequence ID" value="EAQ51158.1"/>
    <property type="molecule type" value="Genomic_DNA"/>
</dbReference>
<protein>
    <submittedName>
        <fullName evidence="4">Polysaccharide deacetylase</fullName>
    </submittedName>
</protein>
<dbReference type="PANTHER" id="PTHR10587">
    <property type="entry name" value="GLYCOSYL TRANSFERASE-RELATED"/>
    <property type="match status" value="1"/>
</dbReference>
<reference evidence="4 5" key="1">
    <citation type="journal article" date="2007" name="Nature">
        <title>Light stimulates growth of proteorhodopsin-containing marine Flavobacteria.</title>
        <authorList>
            <person name="Gomez-Consarnau L."/>
            <person name="Gonzalez J.M."/>
            <person name="Coll-Llado M."/>
            <person name="Gourdon P."/>
            <person name="Pascher T."/>
            <person name="Neutze R."/>
            <person name="Pedros-Alio C."/>
            <person name="Pinhassi J."/>
        </authorList>
    </citation>
    <scope>NUCLEOTIDE SEQUENCE [LARGE SCALE GENOMIC DNA]</scope>
    <source>
        <strain evidence="4 5">MED217</strain>
    </source>
</reference>
<accession>A3XHT6</accession>
<evidence type="ECO:0000313" key="4">
    <source>
        <dbReference type="EMBL" id="EAQ51158.1"/>
    </source>
</evidence>
<evidence type="ECO:0000313" key="5">
    <source>
        <dbReference type="Proteomes" id="UP000001601"/>
    </source>
</evidence>
<dbReference type="InterPro" id="IPR050248">
    <property type="entry name" value="Polysacc_deacetylase_ArnD"/>
</dbReference>
<dbReference type="OrthoDB" id="9812065at2"/>
<keyword evidence="1" id="KW-0479">Metal-binding</keyword>
<dbReference type="GO" id="GO:0016020">
    <property type="term" value="C:membrane"/>
    <property type="evidence" value="ECO:0007669"/>
    <property type="project" value="TreeGrafter"/>
</dbReference>
<dbReference type="InterPro" id="IPR011330">
    <property type="entry name" value="Glyco_hydro/deAcase_b/a-brl"/>
</dbReference>
<dbReference type="PANTHER" id="PTHR10587:SF133">
    <property type="entry name" value="CHITIN DEACETYLASE 1-RELATED"/>
    <property type="match status" value="1"/>
</dbReference>
<evidence type="ECO:0000256" key="1">
    <source>
        <dbReference type="ARBA" id="ARBA00022723"/>
    </source>
</evidence>
<dbReference type="CDD" id="cd10917">
    <property type="entry name" value="CE4_NodB_like_6s_7s"/>
    <property type="match status" value="1"/>
</dbReference>
<organism evidence="4 5">
    <name type="scientific">Leeuwenhoekiella blandensis (strain CECT 7118 / CCUG 51940 / KCTC 22103 / MED217)</name>
    <name type="common">Flavobacterium sp. (strain MED217)</name>
    <dbReference type="NCBI Taxonomy" id="398720"/>
    <lineage>
        <taxon>Bacteria</taxon>
        <taxon>Pseudomonadati</taxon>
        <taxon>Bacteroidota</taxon>
        <taxon>Flavobacteriia</taxon>
        <taxon>Flavobacteriales</taxon>
        <taxon>Flavobacteriaceae</taxon>
        <taxon>Leeuwenhoekiella</taxon>
    </lineage>
</organism>
<dbReference type="eggNOG" id="COG0726">
    <property type="taxonomic scope" value="Bacteria"/>
</dbReference>
<dbReference type="InterPro" id="IPR002509">
    <property type="entry name" value="NODB_dom"/>
</dbReference>
<gene>
    <name evidence="4" type="ORF">MED217_16485</name>
</gene>
<dbReference type="Proteomes" id="UP000001601">
    <property type="component" value="Unassembled WGS sequence"/>
</dbReference>
<evidence type="ECO:0000259" key="3">
    <source>
        <dbReference type="PROSITE" id="PS51677"/>
    </source>
</evidence>
<dbReference type="GO" id="GO:0005975">
    <property type="term" value="P:carbohydrate metabolic process"/>
    <property type="evidence" value="ECO:0007669"/>
    <property type="project" value="InterPro"/>
</dbReference>
<dbReference type="GO" id="GO:0046872">
    <property type="term" value="F:metal ion binding"/>
    <property type="evidence" value="ECO:0007669"/>
    <property type="project" value="UniProtKB-KW"/>
</dbReference>
<dbReference type="Pfam" id="PF01522">
    <property type="entry name" value="Polysacc_deac_1"/>
    <property type="match status" value="1"/>
</dbReference>